<feature type="transmembrane region" description="Helical" evidence="6">
    <location>
        <begin position="285"/>
        <end position="308"/>
    </location>
</feature>
<evidence type="ECO:0000313" key="10">
    <source>
        <dbReference type="EMBL" id="MBF8999657.1"/>
    </source>
</evidence>
<evidence type="ECO:0000256" key="4">
    <source>
        <dbReference type="ARBA" id="ARBA00029447"/>
    </source>
</evidence>
<evidence type="ECO:0000256" key="5">
    <source>
        <dbReference type="PROSITE-ProRule" id="PRU00284"/>
    </source>
</evidence>
<keyword evidence="2" id="KW-0997">Cell inner membrane</keyword>
<dbReference type="Proteomes" id="UP000597206">
    <property type="component" value="Unassembled WGS sequence"/>
</dbReference>
<dbReference type="PROSITE" id="PS50111">
    <property type="entry name" value="CHEMOTAXIS_TRANSDUC_2"/>
    <property type="match status" value="1"/>
</dbReference>
<keyword evidence="6" id="KW-0812">Transmembrane</keyword>
<comment type="subcellular location">
    <subcellularLocation>
        <location evidence="1">Cell inner membrane</location>
        <topology evidence="1">Multi-pass membrane protein</topology>
    </subcellularLocation>
</comment>
<keyword evidence="2" id="KW-1003">Cell membrane</keyword>
<comment type="caution">
    <text evidence="10">The sequence shown here is derived from an EMBL/GenBank/DDBJ whole genome shotgun (WGS) entry which is preliminary data.</text>
</comment>
<feature type="transmembrane region" description="Helical" evidence="6">
    <location>
        <begin position="20"/>
        <end position="39"/>
    </location>
</feature>
<gene>
    <name evidence="10" type="ORF">I1A42_03610</name>
</gene>
<dbReference type="PROSITE" id="PS50192">
    <property type="entry name" value="T_SNARE"/>
    <property type="match status" value="1"/>
</dbReference>
<keyword evidence="3 5" id="KW-0807">Transducer</keyword>
<dbReference type="InterPro" id="IPR004089">
    <property type="entry name" value="MCPsignal_dom"/>
</dbReference>
<dbReference type="PRINTS" id="PR00260">
    <property type="entry name" value="CHEMTRNSDUCR"/>
</dbReference>
<evidence type="ECO:0000259" key="7">
    <source>
        <dbReference type="PROSITE" id="PS50111"/>
    </source>
</evidence>
<dbReference type="Pfam" id="PF00672">
    <property type="entry name" value="HAMP"/>
    <property type="match status" value="1"/>
</dbReference>
<accession>A0ABS0GB75</accession>
<dbReference type="EMBL" id="JADPMR010000001">
    <property type="protein sequence ID" value="MBF8999657.1"/>
    <property type="molecule type" value="Genomic_DNA"/>
</dbReference>
<evidence type="ECO:0000259" key="9">
    <source>
        <dbReference type="PROSITE" id="PS50885"/>
    </source>
</evidence>
<feature type="domain" description="T-SNARE coiled-coil homology" evidence="8">
    <location>
        <begin position="553"/>
        <end position="615"/>
    </location>
</feature>
<dbReference type="SUPFAM" id="SSF58104">
    <property type="entry name" value="Methyl-accepting chemotaxis protein (MCP) signaling domain"/>
    <property type="match status" value="1"/>
</dbReference>
<dbReference type="InterPro" id="IPR004090">
    <property type="entry name" value="Chemotax_Me-accpt_rcpt"/>
</dbReference>
<organism evidence="10 11">
    <name type="scientific">Vibrio nitrifigilis</name>
    <dbReference type="NCBI Taxonomy" id="2789781"/>
    <lineage>
        <taxon>Bacteria</taxon>
        <taxon>Pseudomonadati</taxon>
        <taxon>Pseudomonadota</taxon>
        <taxon>Gammaproteobacteria</taxon>
        <taxon>Vibrionales</taxon>
        <taxon>Vibrionaceae</taxon>
        <taxon>Vibrio</taxon>
    </lineage>
</organism>
<dbReference type="SMART" id="SM00304">
    <property type="entry name" value="HAMP"/>
    <property type="match status" value="1"/>
</dbReference>
<sequence length="640" mass="70675">MSFIISWFENRSVGYKLGVGFGLVLILTVVVALAGDYSLHIVKQRGKKVSAALSMNLLLSQAKLNFNDYVMKDSDKNKQATLDILAKLKSELVNERQLYVDQEDLDEFDQSIKNTDVLVNNIYLQIKKLNEKNKLKQDIDRSYVSGVKDVKAAFEAISANDKAFTNSEIEQIRTILFDLSRYLSETAIFAHTSEKIDISSTLLLGEKIQGLINALPSSALSLFTNDGMKSQIVAYQEKVRRFDKLNSDYQVASKAVEDKGGQIFSSLGRLIDSQNKKTELDGTKAIVTSSVVTAIAVILGAIAAWIIWHMITKPLNETVKIARRIADGDLTHTVSTKRKDELGQLQSTIGHMTEMLNGLISEISTLSGELSAATSQFSKSSKDNSARMQNQQKESEQVATAMNQMSATVAEVAKYAEQASHATQEASTIVFDGHEMVNDTTRQMRSLAENVERSTLSMHELKQQSDDVGKILDVINGVAEQTNLLALNAAIEAARAGESGRGFAVVADEVRNLASRTHHSIQEIETLIGRLQVGADESLRSMEESQQFSQVTISRAQELQQAFEQISETIKRVEDMSTQIATSSEEQSLVSDDISRSMERVNEITQQVAEEALEGERGMDSLLNRTQDLHALTARFSISA</sequence>
<name>A0ABS0GB75_9VIBR</name>
<feature type="domain" description="Methyl-accepting transducer" evidence="7">
    <location>
        <begin position="366"/>
        <end position="602"/>
    </location>
</feature>
<evidence type="ECO:0000256" key="2">
    <source>
        <dbReference type="ARBA" id="ARBA00022519"/>
    </source>
</evidence>
<dbReference type="RefSeq" id="WP_196122677.1">
    <property type="nucleotide sequence ID" value="NZ_JADPMR010000001.1"/>
</dbReference>
<comment type="similarity">
    <text evidence="4">Belongs to the methyl-accepting chemotaxis (MCP) protein family.</text>
</comment>
<evidence type="ECO:0000256" key="1">
    <source>
        <dbReference type="ARBA" id="ARBA00004429"/>
    </source>
</evidence>
<keyword evidence="11" id="KW-1185">Reference proteome</keyword>
<keyword evidence="6" id="KW-0472">Membrane</keyword>
<dbReference type="PANTHER" id="PTHR32089:SF112">
    <property type="entry name" value="LYSOZYME-LIKE PROTEIN-RELATED"/>
    <property type="match status" value="1"/>
</dbReference>
<evidence type="ECO:0000259" key="8">
    <source>
        <dbReference type="PROSITE" id="PS50192"/>
    </source>
</evidence>
<dbReference type="SMART" id="SM00283">
    <property type="entry name" value="MA"/>
    <property type="match status" value="1"/>
</dbReference>
<dbReference type="InterPro" id="IPR003660">
    <property type="entry name" value="HAMP_dom"/>
</dbReference>
<keyword evidence="6" id="KW-1133">Transmembrane helix</keyword>
<dbReference type="PROSITE" id="PS50885">
    <property type="entry name" value="HAMP"/>
    <property type="match status" value="1"/>
</dbReference>
<dbReference type="Gene3D" id="1.10.287.950">
    <property type="entry name" value="Methyl-accepting chemotaxis protein"/>
    <property type="match status" value="1"/>
</dbReference>
<evidence type="ECO:0000256" key="6">
    <source>
        <dbReference type="SAM" id="Phobius"/>
    </source>
</evidence>
<dbReference type="CDD" id="cd06225">
    <property type="entry name" value="HAMP"/>
    <property type="match status" value="1"/>
</dbReference>
<feature type="domain" description="HAMP" evidence="9">
    <location>
        <begin position="309"/>
        <end position="361"/>
    </location>
</feature>
<dbReference type="InterPro" id="IPR000727">
    <property type="entry name" value="T_SNARE_dom"/>
</dbReference>
<dbReference type="Pfam" id="PF00015">
    <property type="entry name" value="MCPsignal"/>
    <property type="match status" value="1"/>
</dbReference>
<evidence type="ECO:0000313" key="11">
    <source>
        <dbReference type="Proteomes" id="UP000597206"/>
    </source>
</evidence>
<dbReference type="CDD" id="cd11386">
    <property type="entry name" value="MCP_signal"/>
    <property type="match status" value="1"/>
</dbReference>
<dbReference type="PANTHER" id="PTHR32089">
    <property type="entry name" value="METHYL-ACCEPTING CHEMOTAXIS PROTEIN MCPB"/>
    <property type="match status" value="1"/>
</dbReference>
<evidence type="ECO:0000256" key="3">
    <source>
        <dbReference type="ARBA" id="ARBA00023224"/>
    </source>
</evidence>
<reference evidence="10 11" key="1">
    <citation type="submission" date="2020-11" db="EMBL/GenBank/DDBJ databases">
        <title>Vibrio nitrifigilis sp. nov., a marine nitrogen-fixing bacterium isolated from the lagoon sediment of an islet inside an atoll.</title>
        <authorList>
            <person name="Wang L.-T."/>
            <person name="Shieh W.Y."/>
        </authorList>
    </citation>
    <scope>NUCLEOTIDE SEQUENCE [LARGE SCALE GENOMIC DNA]</scope>
    <source>
        <strain evidence="10 11">NFV-1</strain>
    </source>
</reference>
<proteinExistence type="inferred from homology"/>
<protein>
    <submittedName>
        <fullName evidence="10">HAMP domain-containing protein</fullName>
    </submittedName>
</protein>